<proteinExistence type="predicted"/>
<evidence type="ECO:0000256" key="6">
    <source>
        <dbReference type="ARBA" id="ARBA00052558"/>
    </source>
</evidence>
<comment type="catalytic activity">
    <reaction evidence="6">
        <text>Hydrolysis of alkylated DNA, releasing 3-methyladenine.</text>
        <dbReference type="EC" id="3.2.2.20"/>
    </reaction>
</comment>
<feature type="binding site" evidence="9">
    <location>
        <position position="184"/>
    </location>
    <ligand>
        <name>Zn(2+)</name>
        <dbReference type="ChEBI" id="CHEBI:29105"/>
    </ligand>
</feature>
<feature type="binding site" evidence="9">
    <location>
        <position position="22"/>
    </location>
    <ligand>
        <name>Zn(2+)</name>
        <dbReference type="ChEBI" id="CHEBI:29105"/>
    </ligand>
</feature>
<gene>
    <name evidence="10" type="ORF">FKG94_18495</name>
</gene>
<dbReference type="InterPro" id="IPR004597">
    <property type="entry name" value="Tag"/>
</dbReference>
<comment type="function">
    <text evidence="7">Hydrolysis of the deoxyribose N-glycosidic bond to excise 3-methyladenine from the damaged DNA polymer formed by alkylation lesions.</text>
</comment>
<evidence type="ECO:0000256" key="3">
    <source>
        <dbReference type="ARBA" id="ARBA00022801"/>
    </source>
</evidence>
<dbReference type="Proteomes" id="UP000319732">
    <property type="component" value="Unassembled WGS sequence"/>
</dbReference>
<sequence>MTNKPVTRCEWCADDPLYQAYHDDEWGVPTRDDQTLFEFLLLEGAQAGLSWITILRKREGYRRAYDNFNAERMARYSDKKIERLLQNPDIVRNRLKVMSAVQNARAYLDILATRGSFSDFLWEFVDGKPVQNRWKTLADIPSSTEVSDAMSKQLKKLGFNFVGSTICYAFMQATGMVNDHTTSCHRYRQCKALA</sequence>
<dbReference type="GO" id="GO:0046872">
    <property type="term" value="F:metal ion binding"/>
    <property type="evidence" value="ECO:0007669"/>
    <property type="project" value="UniProtKB-KW"/>
</dbReference>
<dbReference type="PANTHER" id="PTHR30037">
    <property type="entry name" value="DNA-3-METHYLADENINE GLYCOSYLASE 1"/>
    <property type="match status" value="1"/>
</dbReference>
<reference evidence="10 11" key="1">
    <citation type="submission" date="2019-06" db="EMBL/GenBank/DDBJ databases">
        <title>Whole genome sequence for Cellvibrionaceae sp. R142.</title>
        <authorList>
            <person name="Wang G."/>
        </authorList>
    </citation>
    <scope>NUCLEOTIDE SEQUENCE [LARGE SCALE GENOMIC DNA]</scope>
    <source>
        <strain evidence="10 11">R142</strain>
    </source>
</reference>
<evidence type="ECO:0000313" key="10">
    <source>
        <dbReference type="EMBL" id="TQV72679.1"/>
    </source>
</evidence>
<evidence type="ECO:0000313" key="11">
    <source>
        <dbReference type="Proteomes" id="UP000319732"/>
    </source>
</evidence>
<evidence type="ECO:0000256" key="2">
    <source>
        <dbReference type="ARBA" id="ARBA00022763"/>
    </source>
</evidence>
<accession>A0A545T630</accession>
<keyword evidence="4 9" id="KW-0862">Zinc</keyword>
<evidence type="ECO:0000256" key="7">
    <source>
        <dbReference type="ARBA" id="ARBA00057608"/>
    </source>
</evidence>
<feature type="binding site" evidence="9">
    <location>
        <position position="9"/>
    </location>
    <ligand>
        <name>Zn(2+)</name>
        <dbReference type="ChEBI" id="CHEBI:29105"/>
    </ligand>
</feature>
<keyword evidence="5" id="KW-0234">DNA repair</keyword>
<keyword evidence="3" id="KW-0378">Hydrolase</keyword>
<keyword evidence="11" id="KW-1185">Reference proteome</keyword>
<organism evidence="10 11">
    <name type="scientific">Exilibacterium tricleocarpae</name>
    <dbReference type="NCBI Taxonomy" id="2591008"/>
    <lineage>
        <taxon>Bacteria</taxon>
        <taxon>Pseudomonadati</taxon>
        <taxon>Pseudomonadota</taxon>
        <taxon>Gammaproteobacteria</taxon>
        <taxon>Cellvibrionales</taxon>
        <taxon>Cellvibrionaceae</taxon>
        <taxon>Exilibacterium</taxon>
    </lineage>
</organism>
<dbReference type="EC" id="3.2.2.20" evidence="8"/>
<dbReference type="FunFam" id="1.10.340.30:FF:000009">
    <property type="entry name" value="DNA-3-methyladenine glycosylase I"/>
    <property type="match status" value="1"/>
</dbReference>
<evidence type="ECO:0000256" key="5">
    <source>
        <dbReference type="ARBA" id="ARBA00023204"/>
    </source>
</evidence>
<dbReference type="InterPro" id="IPR052891">
    <property type="entry name" value="DNA-3mA_glycosylase"/>
</dbReference>
<keyword evidence="1 9" id="KW-0479">Metal-binding</keyword>
<dbReference type="EMBL" id="VHSG01000019">
    <property type="protein sequence ID" value="TQV72679.1"/>
    <property type="molecule type" value="Genomic_DNA"/>
</dbReference>
<evidence type="ECO:0000256" key="8">
    <source>
        <dbReference type="ARBA" id="ARBA00066766"/>
    </source>
</evidence>
<protein>
    <recommendedName>
        <fullName evidence="8">DNA-3-methyladenine glycosylase I</fullName>
        <ecNumber evidence="8">3.2.2.20</ecNumber>
    </recommendedName>
</protein>
<dbReference type="SUPFAM" id="SSF48150">
    <property type="entry name" value="DNA-glycosylase"/>
    <property type="match status" value="1"/>
</dbReference>
<dbReference type="GO" id="GO:0006284">
    <property type="term" value="P:base-excision repair"/>
    <property type="evidence" value="ECO:0007669"/>
    <property type="project" value="InterPro"/>
</dbReference>
<dbReference type="Gene3D" id="1.10.340.30">
    <property type="entry name" value="Hypothetical protein, domain 2"/>
    <property type="match status" value="1"/>
</dbReference>
<dbReference type="InterPro" id="IPR005019">
    <property type="entry name" value="Adenine_glyco"/>
</dbReference>
<feature type="binding site" evidence="9">
    <location>
        <position position="180"/>
    </location>
    <ligand>
        <name>Zn(2+)</name>
        <dbReference type="ChEBI" id="CHEBI:29105"/>
    </ligand>
</feature>
<dbReference type="NCBIfam" id="TIGR00624">
    <property type="entry name" value="tag"/>
    <property type="match status" value="1"/>
</dbReference>
<evidence type="ECO:0000256" key="9">
    <source>
        <dbReference type="PIRSR" id="PIRSR604597-1"/>
    </source>
</evidence>
<dbReference type="InterPro" id="IPR011257">
    <property type="entry name" value="DNA_glycosylase"/>
</dbReference>
<dbReference type="AlphaFoldDB" id="A0A545T630"/>
<dbReference type="RefSeq" id="WP_142928409.1">
    <property type="nucleotide sequence ID" value="NZ_ML660098.1"/>
</dbReference>
<dbReference type="PANTHER" id="PTHR30037:SF4">
    <property type="entry name" value="DNA-3-METHYLADENINE GLYCOSYLASE I"/>
    <property type="match status" value="1"/>
</dbReference>
<keyword evidence="2" id="KW-0227">DNA damage</keyword>
<evidence type="ECO:0000256" key="4">
    <source>
        <dbReference type="ARBA" id="ARBA00022833"/>
    </source>
</evidence>
<dbReference type="GO" id="GO:0008725">
    <property type="term" value="F:DNA-3-methyladenine glycosylase activity"/>
    <property type="evidence" value="ECO:0007669"/>
    <property type="project" value="UniProtKB-EC"/>
</dbReference>
<dbReference type="OrthoDB" id="9807664at2"/>
<name>A0A545T630_9GAMM</name>
<evidence type="ECO:0000256" key="1">
    <source>
        <dbReference type="ARBA" id="ARBA00022723"/>
    </source>
</evidence>
<comment type="caution">
    <text evidence="10">The sequence shown here is derived from an EMBL/GenBank/DDBJ whole genome shotgun (WGS) entry which is preliminary data.</text>
</comment>
<dbReference type="Pfam" id="PF03352">
    <property type="entry name" value="Adenine_glyco"/>
    <property type="match status" value="1"/>
</dbReference>